<dbReference type="EMBL" id="CM017882">
    <property type="protein sequence ID" value="KAG1364158.1"/>
    <property type="molecule type" value="Genomic_DNA"/>
</dbReference>
<evidence type="ECO:0000313" key="2">
    <source>
        <dbReference type="Proteomes" id="UP000797356"/>
    </source>
</evidence>
<dbReference type="AlphaFoldDB" id="A0A8K0IQB1"/>
<gene>
    <name evidence="1" type="ORF">COCNU_11G009850</name>
</gene>
<keyword evidence="2" id="KW-1185">Reference proteome</keyword>
<reference evidence="1" key="1">
    <citation type="journal article" date="2017" name="Gigascience">
        <title>The genome draft of coconut (Cocos nucifera).</title>
        <authorList>
            <person name="Xiao Y."/>
            <person name="Xu P."/>
            <person name="Fan H."/>
            <person name="Baudouin L."/>
            <person name="Xia W."/>
            <person name="Bocs S."/>
            <person name="Xu J."/>
            <person name="Li Q."/>
            <person name="Guo A."/>
            <person name="Zhou L."/>
            <person name="Li J."/>
            <person name="Wu Y."/>
            <person name="Ma Z."/>
            <person name="Armero A."/>
            <person name="Issali A.E."/>
            <person name="Liu N."/>
            <person name="Peng M."/>
            <person name="Yang Y."/>
        </authorList>
    </citation>
    <scope>NUCLEOTIDE SEQUENCE</scope>
    <source>
        <tissue evidence="1">Spear leaf of Hainan Tall coconut</tissue>
    </source>
</reference>
<dbReference type="OrthoDB" id="1927263at2759"/>
<dbReference type="Proteomes" id="UP000797356">
    <property type="component" value="Chromosome 11"/>
</dbReference>
<accession>A0A8K0IQB1</accession>
<evidence type="ECO:0000313" key="1">
    <source>
        <dbReference type="EMBL" id="KAG1364158.1"/>
    </source>
</evidence>
<name>A0A8K0IQB1_COCNU</name>
<reference evidence="1" key="2">
    <citation type="submission" date="2019-07" db="EMBL/GenBank/DDBJ databases">
        <authorList>
            <person name="Yang Y."/>
            <person name="Bocs S."/>
            <person name="Baudouin L."/>
        </authorList>
    </citation>
    <scope>NUCLEOTIDE SEQUENCE</scope>
    <source>
        <tissue evidence="1">Spear leaf of Hainan Tall coconut</tissue>
    </source>
</reference>
<comment type="caution">
    <text evidence="1">The sequence shown here is derived from an EMBL/GenBank/DDBJ whole genome shotgun (WGS) entry which is preliminary data.</text>
</comment>
<sequence>MRSGFGLLHSVWPQEETLVFPASHAKDIVGLKPRKTWGSDEETQIETSKNTDKAQYMAMKLQENAQHIHAMLRGELEDDASQVRAPVDLTKPYAMETDFTG</sequence>
<organism evidence="1 2">
    <name type="scientific">Cocos nucifera</name>
    <name type="common">Coconut palm</name>
    <dbReference type="NCBI Taxonomy" id="13894"/>
    <lineage>
        <taxon>Eukaryota</taxon>
        <taxon>Viridiplantae</taxon>
        <taxon>Streptophyta</taxon>
        <taxon>Embryophyta</taxon>
        <taxon>Tracheophyta</taxon>
        <taxon>Spermatophyta</taxon>
        <taxon>Magnoliopsida</taxon>
        <taxon>Liliopsida</taxon>
        <taxon>Arecaceae</taxon>
        <taxon>Arecoideae</taxon>
        <taxon>Cocoseae</taxon>
        <taxon>Attaleinae</taxon>
        <taxon>Cocos</taxon>
    </lineage>
</organism>
<proteinExistence type="predicted"/>
<protein>
    <submittedName>
        <fullName evidence="1">Uncharacterized protein</fullName>
    </submittedName>
</protein>